<dbReference type="Proteomes" id="UP000740754">
    <property type="component" value="Unassembled WGS sequence"/>
</dbReference>
<evidence type="ECO:0000256" key="1">
    <source>
        <dbReference type="ARBA" id="ARBA00006471"/>
    </source>
</evidence>
<dbReference type="HAMAP" id="MF_01302_B">
    <property type="entry name" value="Ribosomal_uS8_B"/>
    <property type="match status" value="1"/>
</dbReference>
<reference evidence="8 9" key="1">
    <citation type="submission" date="2020-04" db="EMBL/GenBank/DDBJ databases">
        <title>Draft Whole-Genome sequence of Marichromatium bheemlicum DSM 18632, type strain.</title>
        <authorList>
            <person name="Kyndt J.A."/>
            <person name="Meyer T.E."/>
        </authorList>
    </citation>
    <scope>NUCLEOTIDE SEQUENCE [LARGE SCALE GENOMIC DNA]</scope>
    <source>
        <strain evidence="8 9">DSM 18632</strain>
    </source>
</reference>
<dbReference type="PANTHER" id="PTHR11758">
    <property type="entry name" value="40S RIBOSOMAL PROTEIN S15A"/>
    <property type="match status" value="1"/>
</dbReference>
<dbReference type="InterPro" id="IPR047863">
    <property type="entry name" value="Ribosomal_uS8_CS"/>
</dbReference>
<keyword evidence="9" id="KW-1185">Reference proteome</keyword>
<evidence type="ECO:0000256" key="5">
    <source>
        <dbReference type="ARBA" id="ARBA00046740"/>
    </source>
</evidence>
<dbReference type="SUPFAM" id="SSF56047">
    <property type="entry name" value="Ribosomal protein S8"/>
    <property type="match status" value="1"/>
</dbReference>
<evidence type="ECO:0000256" key="7">
    <source>
        <dbReference type="RuleBase" id="RU003660"/>
    </source>
</evidence>
<dbReference type="InterPro" id="IPR000630">
    <property type="entry name" value="Ribosomal_uS8"/>
</dbReference>
<evidence type="ECO:0000313" key="9">
    <source>
        <dbReference type="Proteomes" id="UP000740754"/>
    </source>
</evidence>
<dbReference type="Pfam" id="PF00410">
    <property type="entry name" value="Ribosomal_S8"/>
    <property type="match status" value="1"/>
</dbReference>
<evidence type="ECO:0000256" key="4">
    <source>
        <dbReference type="ARBA" id="ARBA00035258"/>
    </source>
</evidence>
<dbReference type="Gene3D" id="3.30.1370.30">
    <property type="match status" value="1"/>
</dbReference>
<dbReference type="InterPro" id="IPR035987">
    <property type="entry name" value="Ribosomal_uS8_sf"/>
</dbReference>
<evidence type="ECO:0000313" key="8">
    <source>
        <dbReference type="EMBL" id="NKN32144.1"/>
    </source>
</evidence>
<keyword evidence="2 6" id="KW-0689">Ribosomal protein</keyword>
<keyword evidence="3 6" id="KW-0687">Ribonucleoprotein</keyword>
<dbReference type="Gene3D" id="3.30.1490.10">
    <property type="match status" value="1"/>
</dbReference>
<evidence type="ECO:0000256" key="2">
    <source>
        <dbReference type="ARBA" id="ARBA00022980"/>
    </source>
</evidence>
<comment type="function">
    <text evidence="6">One of the primary rRNA binding proteins, it binds directly to 16S rRNA central domain where it helps coordinate assembly of the platform of the 30S subunit.</text>
</comment>
<dbReference type="PROSITE" id="PS00053">
    <property type="entry name" value="RIBOSOMAL_S8"/>
    <property type="match status" value="1"/>
</dbReference>
<evidence type="ECO:0000256" key="6">
    <source>
        <dbReference type="HAMAP-Rule" id="MF_01302"/>
    </source>
</evidence>
<comment type="subunit">
    <text evidence="5 6">Part of the 30S ribosomal subunit. Contacts proteins S5 and S12.</text>
</comment>
<comment type="caution">
    <text evidence="8">The sequence shown here is derived from an EMBL/GenBank/DDBJ whole genome shotgun (WGS) entry which is preliminary data.</text>
</comment>
<accession>A0ABX1I548</accession>
<keyword evidence="6" id="KW-0699">rRNA-binding</keyword>
<gene>
    <name evidence="6 8" type="primary">rpsH</name>
    <name evidence="8" type="ORF">HF203_02745</name>
</gene>
<organism evidence="8 9">
    <name type="scientific">Marichromatium bheemlicum</name>
    <dbReference type="NCBI Taxonomy" id="365339"/>
    <lineage>
        <taxon>Bacteria</taxon>
        <taxon>Pseudomonadati</taxon>
        <taxon>Pseudomonadota</taxon>
        <taxon>Gammaproteobacteria</taxon>
        <taxon>Chromatiales</taxon>
        <taxon>Chromatiaceae</taxon>
        <taxon>Marichromatium</taxon>
    </lineage>
</organism>
<dbReference type="EMBL" id="JAAXKX010000002">
    <property type="protein sequence ID" value="NKN32144.1"/>
    <property type="molecule type" value="Genomic_DNA"/>
</dbReference>
<sequence>MSMSDPIADMLTRIRNGQQRGKFTIVMPSSKQKVAIANLLQEEGYIADAQVEENEGKPQLVLRLKYYRGKPVIEYLKRVSRPGLRIYRSKDELPQVWAGLGVAIVSTSKGLMTDREARKAGHGGEIIAYVA</sequence>
<dbReference type="NCBIfam" id="NF001109">
    <property type="entry name" value="PRK00136.1"/>
    <property type="match status" value="1"/>
</dbReference>
<dbReference type="RefSeq" id="WP_168666356.1">
    <property type="nucleotide sequence ID" value="NZ_JAAXKX010000002.1"/>
</dbReference>
<evidence type="ECO:0000256" key="3">
    <source>
        <dbReference type="ARBA" id="ARBA00023274"/>
    </source>
</evidence>
<proteinExistence type="inferred from homology"/>
<protein>
    <recommendedName>
        <fullName evidence="4 6">Small ribosomal subunit protein uS8</fullName>
    </recommendedName>
</protein>
<name>A0ABX1I548_9GAMM</name>
<comment type="similarity">
    <text evidence="1 6 7">Belongs to the universal ribosomal protein uS8 family.</text>
</comment>
<keyword evidence="6" id="KW-0694">RNA-binding</keyword>
<dbReference type="GO" id="GO:0005840">
    <property type="term" value="C:ribosome"/>
    <property type="evidence" value="ECO:0007669"/>
    <property type="project" value="UniProtKB-KW"/>
</dbReference>